<organism evidence="2 3">
    <name type="scientific">Cuscuta campestris</name>
    <dbReference type="NCBI Taxonomy" id="132261"/>
    <lineage>
        <taxon>Eukaryota</taxon>
        <taxon>Viridiplantae</taxon>
        <taxon>Streptophyta</taxon>
        <taxon>Embryophyta</taxon>
        <taxon>Tracheophyta</taxon>
        <taxon>Spermatophyta</taxon>
        <taxon>Magnoliopsida</taxon>
        <taxon>eudicotyledons</taxon>
        <taxon>Gunneridae</taxon>
        <taxon>Pentapetalae</taxon>
        <taxon>asterids</taxon>
        <taxon>lamiids</taxon>
        <taxon>Solanales</taxon>
        <taxon>Convolvulaceae</taxon>
        <taxon>Cuscuteae</taxon>
        <taxon>Cuscuta</taxon>
        <taxon>Cuscuta subgen. Grammica</taxon>
        <taxon>Cuscuta sect. Cleistogrammica</taxon>
    </lineage>
</organism>
<name>A0A484L424_9ASTE</name>
<evidence type="ECO:0000313" key="2">
    <source>
        <dbReference type="EMBL" id="VFQ71071.1"/>
    </source>
</evidence>
<keyword evidence="3" id="KW-1185">Reference proteome</keyword>
<evidence type="ECO:0000256" key="1">
    <source>
        <dbReference type="SAM" id="MobiDB-lite"/>
    </source>
</evidence>
<feature type="compositionally biased region" description="Basic and acidic residues" evidence="1">
    <location>
        <begin position="138"/>
        <end position="150"/>
    </location>
</feature>
<feature type="region of interest" description="Disordered" evidence="1">
    <location>
        <begin position="1"/>
        <end position="44"/>
    </location>
</feature>
<dbReference type="AlphaFoldDB" id="A0A484L424"/>
<feature type="region of interest" description="Disordered" evidence="1">
    <location>
        <begin position="107"/>
        <end position="152"/>
    </location>
</feature>
<dbReference type="Proteomes" id="UP000595140">
    <property type="component" value="Unassembled WGS sequence"/>
</dbReference>
<feature type="compositionally biased region" description="Basic residues" evidence="1">
    <location>
        <begin position="29"/>
        <end position="42"/>
    </location>
</feature>
<accession>A0A484L424</accession>
<evidence type="ECO:0000313" key="3">
    <source>
        <dbReference type="Proteomes" id="UP000595140"/>
    </source>
</evidence>
<gene>
    <name evidence="2" type="ORF">CCAM_LOCUS12847</name>
</gene>
<protein>
    <submittedName>
        <fullName evidence="2">Uncharacterized protein</fullName>
    </submittedName>
</protein>
<sequence length="175" mass="19969">MRHWRGGRSNGATQAARDSITKHDVTSQHKGKKRRMCRRRPGKAPVFEDVLVEDILKGQDDDSSEGRVSAFKRLRGEETRVSAFDRLNHGHDVRQDELYRCSPLIYASRSRRADGGTPRNRQPQIHAREGPSVPTDGGRSEPSKPRETKMNFDVQVLTESFLDLKIPSRRWPRAA</sequence>
<dbReference type="EMBL" id="OOIL02000990">
    <property type="protein sequence ID" value="VFQ71071.1"/>
    <property type="molecule type" value="Genomic_DNA"/>
</dbReference>
<reference evidence="2 3" key="1">
    <citation type="submission" date="2018-04" db="EMBL/GenBank/DDBJ databases">
        <authorList>
            <person name="Vogel A."/>
        </authorList>
    </citation>
    <scope>NUCLEOTIDE SEQUENCE [LARGE SCALE GENOMIC DNA]</scope>
</reference>
<proteinExistence type="predicted"/>